<comment type="similarity">
    <text evidence="1">Belongs to the ATP-dependent AMP-binding enzyme family.</text>
</comment>
<dbReference type="InterPro" id="IPR042099">
    <property type="entry name" value="ANL_N_sf"/>
</dbReference>
<sequence length="627" mass="66127">MTSAAPAAAQPTTEPSNAPIKAITEATTAKMVSLDDDANVTDGLLHLVAQDPSCPVYAVPNGAGGWIDVSAARFLAQVRSVARGLIACGVEPGDRVAVMSPTSYPWAVVDQAIWFAGGISVPIYETSSVSQVVHILTDSAASLALAGTADIAQTLDWAASEAGVQVPVHSIRDDAALTALAAYGAQVPESQLEDYRTAAGLDDVATLVYTSGTTGTPAGARITHRNLAEGGANIVEFATEIIGGSGSRTLLFLPLAHVLARAVQLMCLHAGVQVAHSASTATLLQDLASFRPTWLLGVPRVFEKVYQAASAKAHAQGKGRIFEAARRTAIAYSQALDEAAAGRGEGSSRRLRAQRAVFSRVVYAKLRATLGGRARFMISGASSLDAEIAHFFTGVGVPVKEGYGLTESTAPVTLNLPGFTRIGSVGLPVPGSTVRIAEDGEVLLRGPVVFDGYHAAEQRNREAFDEEGFFRTGDLGALDEDGYLRITGRKKELIVTAGGKNVHPTPLEELVRREPLVSQVVIVGDGQPFVGALITLDPEALASWARLNGRTEISLTEAADDEQIRAQIQRSVDEANASVSRAESVRRFTILDAELTEASGHMTASMKLRRHQVLTDFSDQVDGLYQG</sequence>
<organism evidence="7 8">
    <name type="scientific">Nesterenkonia aerolata</name>
    <dbReference type="NCBI Taxonomy" id="3074079"/>
    <lineage>
        <taxon>Bacteria</taxon>
        <taxon>Bacillati</taxon>
        <taxon>Actinomycetota</taxon>
        <taxon>Actinomycetes</taxon>
        <taxon>Micrococcales</taxon>
        <taxon>Micrococcaceae</taxon>
        <taxon>Nesterenkonia</taxon>
    </lineage>
</organism>
<dbReference type="PANTHER" id="PTHR43272:SF32">
    <property type="entry name" value="AMP-DEPENDENT SYNTHETASE_LIGASE DOMAIN-CONTAINING PROTEIN"/>
    <property type="match status" value="1"/>
</dbReference>
<keyword evidence="2" id="KW-0436">Ligase</keyword>
<name>A0ABU2DUH0_9MICC</name>
<proteinExistence type="inferred from homology"/>
<accession>A0ABU2DUH0</accession>
<dbReference type="SUPFAM" id="SSF56801">
    <property type="entry name" value="Acetyl-CoA synthetase-like"/>
    <property type="match status" value="1"/>
</dbReference>
<dbReference type="RefSeq" id="WP_310549134.1">
    <property type="nucleotide sequence ID" value="NZ_JAVKGR010000017.1"/>
</dbReference>
<evidence type="ECO:0000256" key="2">
    <source>
        <dbReference type="ARBA" id="ARBA00022598"/>
    </source>
</evidence>
<dbReference type="PANTHER" id="PTHR43272">
    <property type="entry name" value="LONG-CHAIN-FATTY-ACID--COA LIGASE"/>
    <property type="match status" value="1"/>
</dbReference>
<dbReference type="CDD" id="cd05907">
    <property type="entry name" value="VL_LC_FACS_like"/>
    <property type="match status" value="1"/>
</dbReference>
<dbReference type="EMBL" id="JAVKGR010000017">
    <property type="protein sequence ID" value="MDR8020153.1"/>
    <property type="molecule type" value="Genomic_DNA"/>
</dbReference>
<gene>
    <name evidence="7" type="ORF">RIL96_11315</name>
</gene>
<evidence type="ECO:0000256" key="4">
    <source>
        <dbReference type="ARBA" id="ARBA00023098"/>
    </source>
</evidence>
<evidence type="ECO:0000256" key="3">
    <source>
        <dbReference type="ARBA" id="ARBA00022832"/>
    </source>
</evidence>
<feature type="domain" description="AMP-dependent synthetase/ligase" evidence="6">
    <location>
        <begin position="64"/>
        <end position="454"/>
    </location>
</feature>
<reference evidence="7 8" key="1">
    <citation type="submission" date="2023-09" db="EMBL/GenBank/DDBJ databases">
        <title>Description of three actinobacteria isolated from air of manufacturing shop in a pharmaceutical factory.</title>
        <authorList>
            <person name="Zhang D.-F."/>
        </authorList>
    </citation>
    <scope>NUCLEOTIDE SEQUENCE [LARGE SCALE GENOMIC DNA]</scope>
    <source>
        <strain evidence="7 8">LY-0111</strain>
    </source>
</reference>
<evidence type="ECO:0000259" key="6">
    <source>
        <dbReference type="Pfam" id="PF00501"/>
    </source>
</evidence>
<dbReference type="Gene3D" id="3.40.50.12780">
    <property type="entry name" value="N-terminal domain of ligase-like"/>
    <property type="match status" value="1"/>
</dbReference>
<keyword evidence="8" id="KW-1185">Reference proteome</keyword>
<dbReference type="Proteomes" id="UP001251870">
    <property type="component" value="Unassembled WGS sequence"/>
</dbReference>
<dbReference type="Pfam" id="PF23562">
    <property type="entry name" value="AMP-binding_C_3"/>
    <property type="match status" value="1"/>
</dbReference>
<keyword evidence="3" id="KW-0276">Fatty acid metabolism</keyword>
<dbReference type="Pfam" id="PF00501">
    <property type="entry name" value="AMP-binding"/>
    <property type="match status" value="1"/>
</dbReference>
<protein>
    <recommendedName>
        <fullName evidence="5">Acyl-CoA synthetase</fullName>
    </recommendedName>
</protein>
<comment type="caution">
    <text evidence="7">The sequence shown here is derived from an EMBL/GenBank/DDBJ whole genome shotgun (WGS) entry which is preliminary data.</text>
</comment>
<evidence type="ECO:0000313" key="7">
    <source>
        <dbReference type="EMBL" id="MDR8020153.1"/>
    </source>
</evidence>
<dbReference type="InterPro" id="IPR000873">
    <property type="entry name" value="AMP-dep_synth/lig_dom"/>
</dbReference>
<keyword evidence="4" id="KW-0443">Lipid metabolism</keyword>
<evidence type="ECO:0000256" key="1">
    <source>
        <dbReference type="ARBA" id="ARBA00006432"/>
    </source>
</evidence>
<evidence type="ECO:0000256" key="5">
    <source>
        <dbReference type="ARBA" id="ARBA00032875"/>
    </source>
</evidence>
<evidence type="ECO:0000313" key="8">
    <source>
        <dbReference type="Proteomes" id="UP001251870"/>
    </source>
</evidence>